<gene>
    <name evidence="7" type="ORF">GCM10023331_26570</name>
</gene>
<dbReference type="Proteomes" id="UP001500298">
    <property type="component" value="Unassembled WGS sequence"/>
</dbReference>
<dbReference type="PROSITE" id="PS50893">
    <property type="entry name" value="ABC_TRANSPORTER_2"/>
    <property type="match status" value="1"/>
</dbReference>
<evidence type="ECO:0000256" key="3">
    <source>
        <dbReference type="ARBA" id="ARBA00022458"/>
    </source>
</evidence>
<dbReference type="RefSeq" id="WP_345372573.1">
    <property type="nucleotide sequence ID" value="NZ_BAABJX010000039.1"/>
</dbReference>
<proteinExistence type="inferred from homology"/>
<dbReference type="InterPro" id="IPR003439">
    <property type="entry name" value="ABC_transporter-like_ATP-bd"/>
</dbReference>
<dbReference type="PANTHER" id="PTHR42711">
    <property type="entry name" value="ABC TRANSPORTER ATP-BINDING PROTEIN"/>
    <property type="match status" value="1"/>
</dbReference>
<keyword evidence="8" id="KW-1185">Reference proteome</keyword>
<dbReference type="SMART" id="SM00382">
    <property type="entry name" value="AAA"/>
    <property type="match status" value="1"/>
</dbReference>
<dbReference type="InterPro" id="IPR017871">
    <property type="entry name" value="ABC_transporter-like_CS"/>
</dbReference>
<comment type="caution">
    <text evidence="7">The sequence shown here is derived from an EMBL/GenBank/DDBJ whole genome shotgun (WGS) entry which is preliminary data.</text>
</comment>
<accession>A0ABP9DD11</accession>
<dbReference type="Gene3D" id="3.40.50.300">
    <property type="entry name" value="P-loop containing nucleotide triphosphate hydrolases"/>
    <property type="match status" value="1"/>
</dbReference>
<organism evidence="7 8">
    <name type="scientific">Algivirga pacifica</name>
    <dbReference type="NCBI Taxonomy" id="1162670"/>
    <lineage>
        <taxon>Bacteria</taxon>
        <taxon>Pseudomonadati</taxon>
        <taxon>Bacteroidota</taxon>
        <taxon>Cytophagia</taxon>
        <taxon>Cytophagales</taxon>
        <taxon>Flammeovirgaceae</taxon>
        <taxon>Algivirga</taxon>
    </lineage>
</organism>
<dbReference type="Pfam" id="PF13732">
    <property type="entry name" value="DrrA1-3_C"/>
    <property type="match status" value="1"/>
</dbReference>
<dbReference type="EMBL" id="BAABJX010000039">
    <property type="protein sequence ID" value="GAA4840096.1"/>
    <property type="molecule type" value="Genomic_DNA"/>
</dbReference>
<dbReference type="PANTHER" id="PTHR42711:SF5">
    <property type="entry name" value="ABC TRANSPORTER ATP-BINDING PROTEIN NATA"/>
    <property type="match status" value="1"/>
</dbReference>
<keyword evidence="2" id="KW-0813">Transport</keyword>
<dbReference type="InterPro" id="IPR025302">
    <property type="entry name" value="DrrA1/2-like_C"/>
</dbReference>
<dbReference type="GO" id="GO:0005524">
    <property type="term" value="F:ATP binding"/>
    <property type="evidence" value="ECO:0007669"/>
    <property type="project" value="UniProtKB-KW"/>
</dbReference>
<evidence type="ECO:0000256" key="5">
    <source>
        <dbReference type="ARBA" id="ARBA00022840"/>
    </source>
</evidence>
<dbReference type="Pfam" id="PF00005">
    <property type="entry name" value="ABC_tran"/>
    <property type="match status" value="1"/>
</dbReference>
<comment type="similarity">
    <text evidence="1">Belongs to the ABC transporter superfamily.</text>
</comment>
<name>A0ABP9DD11_9BACT</name>
<keyword evidence="3" id="KW-0536">Nodulation</keyword>
<protein>
    <submittedName>
        <fullName evidence="7">ABC transporter ATP-binding protein</fullName>
    </submittedName>
</protein>
<evidence type="ECO:0000313" key="8">
    <source>
        <dbReference type="Proteomes" id="UP001500298"/>
    </source>
</evidence>
<evidence type="ECO:0000256" key="1">
    <source>
        <dbReference type="ARBA" id="ARBA00005417"/>
    </source>
</evidence>
<dbReference type="InterPro" id="IPR050763">
    <property type="entry name" value="ABC_transporter_ATP-binding"/>
</dbReference>
<dbReference type="InterPro" id="IPR003593">
    <property type="entry name" value="AAA+_ATPase"/>
</dbReference>
<evidence type="ECO:0000256" key="4">
    <source>
        <dbReference type="ARBA" id="ARBA00022741"/>
    </source>
</evidence>
<evidence type="ECO:0000256" key="2">
    <source>
        <dbReference type="ARBA" id="ARBA00022448"/>
    </source>
</evidence>
<evidence type="ECO:0000313" key="7">
    <source>
        <dbReference type="EMBL" id="GAA4840096.1"/>
    </source>
</evidence>
<dbReference type="InterPro" id="IPR027417">
    <property type="entry name" value="P-loop_NTPase"/>
</dbReference>
<keyword evidence="4" id="KW-0547">Nucleotide-binding</keyword>
<reference evidence="8" key="1">
    <citation type="journal article" date="2019" name="Int. J. Syst. Evol. Microbiol.">
        <title>The Global Catalogue of Microorganisms (GCM) 10K type strain sequencing project: providing services to taxonomists for standard genome sequencing and annotation.</title>
        <authorList>
            <consortium name="The Broad Institute Genomics Platform"/>
            <consortium name="The Broad Institute Genome Sequencing Center for Infectious Disease"/>
            <person name="Wu L."/>
            <person name="Ma J."/>
        </authorList>
    </citation>
    <scope>NUCLEOTIDE SEQUENCE [LARGE SCALE GENOMIC DNA]</scope>
    <source>
        <strain evidence="8">JCM 18326</strain>
    </source>
</reference>
<dbReference type="SUPFAM" id="SSF52540">
    <property type="entry name" value="P-loop containing nucleoside triphosphate hydrolases"/>
    <property type="match status" value="1"/>
</dbReference>
<feature type="domain" description="ABC transporter" evidence="6">
    <location>
        <begin position="2"/>
        <end position="229"/>
    </location>
</feature>
<sequence>MIEVKGLTKCFQGHTALNQVTFKVPSGSIVGLLGPNGAGKTSLIRILNQIYLPDEGEVYIDGRNLKKEDAFLMGYLPEERGLYRKMKVKEQLLYLGRLKGLQQKEALQRIAFWLKRLKIEQWENTYVESLSKGMQQKIQFIATVLHQPRLIVLDEPFSGFDPINAEMIKKEILRLHQEGATIILSTHRMESVEELCQYVVLLHQSNKVLEGEVSHIKEQFKENQYLLESKTPIRWEGIPVKVLKEVDIVTGKQYTLSLEEVSTSELLLNVASQVEITRFEERIPSMQEIFMKATLFNEE</sequence>
<dbReference type="PROSITE" id="PS00211">
    <property type="entry name" value="ABC_TRANSPORTER_1"/>
    <property type="match status" value="1"/>
</dbReference>
<keyword evidence="5 7" id="KW-0067">ATP-binding</keyword>
<evidence type="ECO:0000259" key="6">
    <source>
        <dbReference type="PROSITE" id="PS50893"/>
    </source>
</evidence>